<proteinExistence type="predicted"/>
<dbReference type="EMBL" id="CP023976">
    <property type="protein sequence ID" value="ATM24669.1"/>
    <property type="molecule type" value="Genomic_DNA"/>
</dbReference>
<accession>A0A291W515</accession>
<gene>
    <name evidence="1" type="ORF">SMD44_p10170</name>
</gene>
<dbReference type="Proteomes" id="UP000195880">
    <property type="component" value="Plasmid pMDJK44.1"/>
</dbReference>
<keyword evidence="2" id="KW-1185">Reference proteome</keyword>
<sequence>MASFDLLVRPWLPVLTDQGLERLSLHQALARAHEIRLAVQPATHSALLRLLLAVYAAADRPKDEAAWDAAWRAPALDASRTDTYLDTHRGAFDLFSPAAPLWQCAHLATANRGPRVLAAETWGSGLSQFDDASDAPLDPASAAIALAELQSWHPGGIQSGHPDDPATRGGKLYGGKPAPLSAVTHLRITGTSLKQELLLNLPPGARAAGDRPVWERQCPPAAMVPREAAGPLDLWTWPTRRVRLMPDEEGRVAGVALHDGDRPADPGAAATAWDPGAARSGTGGALAVTDNSGHPLPWIAATLLDSQEGASRCPVLDHVVAAAARGTLHPDTAIEAVLVRAAHTTSHRAALSDITTLHAPIGPARVLADPGLRTALAYAARAPWQLQRTVNKAAAAALSLPAQHIGSRSSLAVAAHLARRWEEFADAPDTDAGRQEWFQALTAAAESAGAHGTGGRLMAAGQITAAALTTLAGLHPAPGPMPPTEGARS</sequence>
<organism evidence="1 2">
    <name type="scientific">Streptomyces alboflavus</name>
    <dbReference type="NCBI Taxonomy" id="67267"/>
    <lineage>
        <taxon>Bacteria</taxon>
        <taxon>Bacillati</taxon>
        <taxon>Actinomycetota</taxon>
        <taxon>Actinomycetes</taxon>
        <taxon>Kitasatosporales</taxon>
        <taxon>Streptomycetaceae</taxon>
        <taxon>Streptomyces</taxon>
    </lineage>
</organism>
<dbReference type="RefSeq" id="WP_100112491.1">
    <property type="nucleotide sequence ID" value="NZ_CP023976.1"/>
</dbReference>
<protein>
    <recommendedName>
        <fullName evidence="3">CRISPR-associated protein Cse1</fullName>
    </recommendedName>
</protein>
<dbReference type="NCBIfam" id="TIGR02547">
    <property type="entry name" value="casA_cse1"/>
    <property type="match status" value="1"/>
</dbReference>
<reference evidence="1 2" key="1">
    <citation type="submission" date="2017-10" db="EMBL/GenBank/DDBJ databases">
        <title>Streptomyces alboflavus Genome sequencing and assembly.</title>
        <authorList>
            <person name="Wang Y."/>
            <person name="Du B."/>
            <person name="Ding Y."/>
            <person name="Liu H."/>
            <person name="Hou Q."/>
            <person name="Liu K."/>
            <person name="Wang C."/>
            <person name="Yao L."/>
        </authorList>
    </citation>
    <scope>NUCLEOTIDE SEQUENCE [LARGE SCALE GENOMIC DNA]</scope>
    <source>
        <strain evidence="1 2">MDJK44</strain>
        <plasmid evidence="2">Plasmid pmdjk44.1</plasmid>
    </source>
</reference>
<dbReference type="Pfam" id="PF09481">
    <property type="entry name" value="CRISPR_Cse1"/>
    <property type="match status" value="1"/>
</dbReference>
<dbReference type="AlphaFoldDB" id="A0A291W515"/>
<dbReference type="OrthoDB" id="3187690at2"/>
<geneLocation type="plasmid" evidence="2">
    <name>pmdjk44.1</name>
</geneLocation>
<keyword evidence="1" id="KW-0614">Plasmid</keyword>
<dbReference type="KEGG" id="salf:SMD44_p10170"/>
<dbReference type="InterPro" id="IPR013381">
    <property type="entry name" value="CRISPR-assoc_prot_Cse1"/>
</dbReference>
<evidence type="ECO:0008006" key="3">
    <source>
        <dbReference type="Google" id="ProtNLM"/>
    </source>
</evidence>
<evidence type="ECO:0000313" key="1">
    <source>
        <dbReference type="EMBL" id="ATM24669.1"/>
    </source>
</evidence>
<evidence type="ECO:0000313" key="2">
    <source>
        <dbReference type="Proteomes" id="UP000195880"/>
    </source>
</evidence>
<name>A0A291W515_9ACTN</name>